<dbReference type="SMART" id="SM00401">
    <property type="entry name" value="ZnF_GATA"/>
    <property type="match status" value="2"/>
</dbReference>
<reference evidence="14" key="2">
    <citation type="submission" date="2020-05" db="UniProtKB">
        <authorList>
            <consortium name="EnsemblMetazoa"/>
        </authorList>
    </citation>
    <scope>IDENTIFICATION</scope>
    <source>
        <strain evidence="14">Epiroticus2</strain>
    </source>
</reference>
<keyword evidence="3" id="KW-0677">Repeat</keyword>
<accession>A0A182PCS3</accession>
<dbReference type="Gene3D" id="3.30.50.10">
    <property type="entry name" value="Erythroid Transcription Factor GATA-1, subunit A"/>
    <property type="match status" value="2"/>
</dbReference>
<keyword evidence="8" id="KW-0010">Activator</keyword>
<feature type="region of interest" description="Disordered" evidence="12">
    <location>
        <begin position="283"/>
        <end position="339"/>
    </location>
</feature>
<dbReference type="PROSITE" id="PS00344">
    <property type="entry name" value="GATA_ZN_FINGER_1"/>
    <property type="match status" value="2"/>
</dbReference>
<keyword evidence="7" id="KW-0238">DNA-binding</keyword>
<keyword evidence="5" id="KW-0862">Zinc</keyword>
<dbReference type="GO" id="GO:0045165">
    <property type="term" value="P:cell fate commitment"/>
    <property type="evidence" value="ECO:0007669"/>
    <property type="project" value="TreeGrafter"/>
</dbReference>
<dbReference type="PANTHER" id="PTHR10071:SF337">
    <property type="entry name" value="GATA-BINDING FACTOR A"/>
    <property type="match status" value="1"/>
</dbReference>
<dbReference type="GO" id="GO:0045944">
    <property type="term" value="P:positive regulation of transcription by RNA polymerase II"/>
    <property type="evidence" value="ECO:0007669"/>
    <property type="project" value="TreeGrafter"/>
</dbReference>
<dbReference type="PANTHER" id="PTHR10071">
    <property type="entry name" value="TRANSCRIPTION FACTOR GATA FAMILY MEMBER"/>
    <property type="match status" value="1"/>
</dbReference>
<dbReference type="FunFam" id="3.30.50.10:FF:000001">
    <property type="entry name" value="GATA transcription factor (GATAd)"/>
    <property type="match status" value="1"/>
</dbReference>
<keyword evidence="6" id="KW-0805">Transcription regulation</keyword>
<dbReference type="InterPro" id="IPR000679">
    <property type="entry name" value="Znf_GATA"/>
</dbReference>
<dbReference type="PROSITE" id="PS50114">
    <property type="entry name" value="GATA_ZN_FINGER_2"/>
    <property type="match status" value="2"/>
</dbReference>
<dbReference type="EnsemblMetazoa" id="AEPI004728-RA">
    <property type="protein sequence ID" value="AEPI004728-PA"/>
    <property type="gene ID" value="AEPI004728"/>
</dbReference>
<dbReference type="GO" id="GO:0000981">
    <property type="term" value="F:DNA-binding transcription factor activity, RNA polymerase II-specific"/>
    <property type="evidence" value="ECO:0007669"/>
    <property type="project" value="TreeGrafter"/>
</dbReference>
<reference evidence="15" key="1">
    <citation type="submission" date="2013-03" db="EMBL/GenBank/DDBJ databases">
        <title>The Genome Sequence of Anopheles epiroticus epiroticus2.</title>
        <authorList>
            <consortium name="The Broad Institute Genomics Platform"/>
            <person name="Neafsey D.E."/>
            <person name="Howell P."/>
            <person name="Walker B."/>
            <person name="Young S.K."/>
            <person name="Zeng Q."/>
            <person name="Gargeya S."/>
            <person name="Fitzgerald M."/>
            <person name="Haas B."/>
            <person name="Abouelleil A."/>
            <person name="Allen A.W."/>
            <person name="Alvarado L."/>
            <person name="Arachchi H.M."/>
            <person name="Berlin A.M."/>
            <person name="Chapman S.B."/>
            <person name="Gainer-Dewar J."/>
            <person name="Goldberg J."/>
            <person name="Griggs A."/>
            <person name="Gujja S."/>
            <person name="Hansen M."/>
            <person name="Howarth C."/>
            <person name="Imamovic A."/>
            <person name="Ireland A."/>
            <person name="Larimer J."/>
            <person name="McCowan C."/>
            <person name="Murphy C."/>
            <person name="Pearson M."/>
            <person name="Poon T.W."/>
            <person name="Priest M."/>
            <person name="Roberts A."/>
            <person name="Saif S."/>
            <person name="Shea T."/>
            <person name="Sisk P."/>
            <person name="Sykes S."/>
            <person name="Wortman J."/>
            <person name="Nusbaum C."/>
            <person name="Birren B."/>
        </authorList>
    </citation>
    <scope>NUCLEOTIDE SEQUENCE [LARGE SCALE GENOMIC DNA]</scope>
    <source>
        <strain evidence="15">Epiroticus2</strain>
    </source>
</reference>
<evidence type="ECO:0000256" key="2">
    <source>
        <dbReference type="ARBA" id="ARBA00022723"/>
    </source>
</evidence>
<feature type="region of interest" description="Disordered" evidence="12">
    <location>
        <begin position="217"/>
        <end position="269"/>
    </location>
</feature>
<feature type="compositionally biased region" description="Polar residues" evidence="12">
    <location>
        <begin position="508"/>
        <end position="517"/>
    </location>
</feature>
<evidence type="ECO:0000259" key="13">
    <source>
        <dbReference type="PROSITE" id="PS50114"/>
    </source>
</evidence>
<keyword evidence="9" id="KW-0804">Transcription</keyword>
<evidence type="ECO:0000256" key="6">
    <source>
        <dbReference type="ARBA" id="ARBA00023015"/>
    </source>
</evidence>
<dbReference type="AlphaFoldDB" id="A0A182PCS3"/>
<dbReference type="GO" id="GO:0008270">
    <property type="term" value="F:zinc ion binding"/>
    <property type="evidence" value="ECO:0007669"/>
    <property type="project" value="UniProtKB-KW"/>
</dbReference>
<comment type="subcellular location">
    <subcellularLocation>
        <location evidence="1">Nucleus</location>
    </subcellularLocation>
</comment>
<evidence type="ECO:0000256" key="12">
    <source>
        <dbReference type="SAM" id="MobiDB-lite"/>
    </source>
</evidence>
<feature type="compositionally biased region" description="Polar residues" evidence="12">
    <location>
        <begin position="308"/>
        <end position="339"/>
    </location>
</feature>
<feature type="compositionally biased region" description="Low complexity" evidence="12">
    <location>
        <begin position="468"/>
        <end position="478"/>
    </location>
</feature>
<evidence type="ECO:0000313" key="14">
    <source>
        <dbReference type="EnsemblMetazoa" id="AEPI004728-PA"/>
    </source>
</evidence>
<evidence type="ECO:0000256" key="8">
    <source>
        <dbReference type="ARBA" id="ARBA00023159"/>
    </source>
</evidence>
<dbReference type="PRINTS" id="PR00619">
    <property type="entry name" value="GATAZNFINGER"/>
</dbReference>
<keyword evidence="2" id="KW-0479">Metal-binding</keyword>
<protein>
    <recommendedName>
        <fullName evidence="13">GATA-type domain-containing protein</fullName>
    </recommendedName>
</protein>
<evidence type="ECO:0000256" key="11">
    <source>
        <dbReference type="PROSITE-ProRule" id="PRU00094"/>
    </source>
</evidence>
<evidence type="ECO:0000256" key="1">
    <source>
        <dbReference type="ARBA" id="ARBA00004123"/>
    </source>
</evidence>
<dbReference type="GO" id="GO:0000978">
    <property type="term" value="F:RNA polymerase II cis-regulatory region sequence-specific DNA binding"/>
    <property type="evidence" value="ECO:0007669"/>
    <property type="project" value="TreeGrafter"/>
</dbReference>
<dbReference type="Pfam" id="PF00320">
    <property type="entry name" value="GATA"/>
    <property type="match status" value="2"/>
</dbReference>
<keyword evidence="10" id="KW-0539">Nucleus</keyword>
<dbReference type="VEuPathDB" id="VectorBase:AEPI004728"/>
<organism evidence="14 15">
    <name type="scientific">Anopheles epiroticus</name>
    <dbReference type="NCBI Taxonomy" id="199890"/>
    <lineage>
        <taxon>Eukaryota</taxon>
        <taxon>Metazoa</taxon>
        <taxon>Ecdysozoa</taxon>
        <taxon>Arthropoda</taxon>
        <taxon>Hexapoda</taxon>
        <taxon>Insecta</taxon>
        <taxon>Pterygota</taxon>
        <taxon>Neoptera</taxon>
        <taxon>Endopterygota</taxon>
        <taxon>Diptera</taxon>
        <taxon>Nematocera</taxon>
        <taxon>Culicoidea</taxon>
        <taxon>Culicidae</taxon>
        <taxon>Anophelinae</taxon>
        <taxon>Anopheles</taxon>
    </lineage>
</organism>
<dbReference type="SUPFAM" id="SSF57716">
    <property type="entry name" value="Glucocorticoid receptor-like (DNA-binding domain)"/>
    <property type="match status" value="2"/>
</dbReference>
<sequence length="517" mass="55351">MQYFNGSTTDHLWSGGVSGLESDYMKGALPGFQRIVSGANTSRTNPYSAVSTSYAQQQNDTWSQHYDTGSIAYSVATSSTTPVTANRRAAVAAAVATTTTTPFPAAASLTALGLDADLFTEGRECVNCGAIQTPLWRRDGTGHYLCNACGLYHKMNGMNRPLVKQPRRLSSARRVGLQCSNCNTTNTSLWRRNQVGEPVCNACGLYYKLHNVNRPLAMKKDNIQSRKRKPKGSKNSDGNGKSNASNASANRQNNSSSSSLAETPKKTDGLKLLNLTESTTYEKLLPSSPSSEGSNQSPSHHNHMSPICYTQQVPSPITSTPTSGAIVSNSKYNSQQPKTTNAFLLQSPTPMSMYVGSPTGGVGAGQHHHHHHHQSGTATGALSPVSYSMGGVGHGNNNGSIVSSKYQQSPPQSPEDMLYYDMLPAEVNGSVDQHSLGTIVKMEPLSSNHYTGYQQGMHHEGLVGSLGHGQHAPAGGAHNHSRSPSVADEEAEQVHGQQDMIESKHNINRPTVVSMSR</sequence>
<name>A0A182PCS3_9DIPT</name>
<keyword evidence="15" id="KW-1185">Reference proteome</keyword>
<proteinExistence type="predicted"/>
<evidence type="ECO:0000256" key="5">
    <source>
        <dbReference type="ARBA" id="ARBA00022833"/>
    </source>
</evidence>
<evidence type="ECO:0000256" key="3">
    <source>
        <dbReference type="ARBA" id="ARBA00022737"/>
    </source>
</evidence>
<feature type="region of interest" description="Disordered" evidence="12">
    <location>
        <begin position="459"/>
        <end position="517"/>
    </location>
</feature>
<feature type="compositionally biased region" description="Low complexity" evidence="12">
    <location>
        <begin position="286"/>
        <end position="299"/>
    </location>
</feature>
<dbReference type="InterPro" id="IPR013088">
    <property type="entry name" value="Znf_NHR/GATA"/>
</dbReference>
<dbReference type="Proteomes" id="UP000075885">
    <property type="component" value="Unassembled WGS sequence"/>
</dbReference>
<keyword evidence="4 11" id="KW-0863">Zinc-finger</keyword>
<feature type="compositionally biased region" description="Low complexity" evidence="12">
    <location>
        <begin position="233"/>
        <end position="259"/>
    </location>
</feature>
<evidence type="ECO:0000256" key="9">
    <source>
        <dbReference type="ARBA" id="ARBA00023163"/>
    </source>
</evidence>
<feature type="domain" description="GATA-type" evidence="13">
    <location>
        <begin position="119"/>
        <end position="173"/>
    </location>
</feature>
<dbReference type="GO" id="GO:0000122">
    <property type="term" value="P:negative regulation of transcription by RNA polymerase II"/>
    <property type="evidence" value="ECO:0007669"/>
    <property type="project" value="TreeGrafter"/>
</dbReference>
<dbReference type="FunFam" id="3.30.50.10:FF:000032">
    <property type="entry name" value="Transcription factor GATA-3"/>
    <property type="match status" value="1"/>
</dbReference>
<dbReference type="STRING" id="199890.A0A182PCS3"/>
<evidence type="ECO:0000256" key="4">
    <source>
        <dbReference type="ARBA" id="ARBA00022771"/>
    </source>
</evidence>
<dbReference type="InterPro" id="IPR039355">
    <property type="entry name" value="Transcription_factor_GATA"/>
</dbReference>
<evidence type="ECO:0000256" key="7">
    <source>
        <dbReference type="ARBA" id="ARBA00023125"/>
    </source>
</evidence>
<dbReference type="CDD" id="cd00202">
    <property type="entry name" value="ZnF_GATA"/>
    <property type="match status" value="2"/>
</dbReference>
<dbReference type="GO" id="GO:0005634">
    <property type="term" value="C:nucleus"/>
    <property type="evidence" value="ECO:0007669"/>
    <property type="project" value="UniProtKB-SubCell"/>
</dbReference>
<evidence type="ECO:0000256" key="10">
    <source>
        <dbReference type="ARBA" id="ARBA00023242"/>
    </source>
</evidence>
<evidence type="ECO:0000313" key="15">
    <source>
        <dbReference type="Proteomes" id="UP000075885"/>
    </source>
</evidence>
<feature type="region of interest" description="Disordered" evidence="12">
    <location>
        <begin position="355"/>
        <end position="384"/>
    </location>
</feature>
<feature type="domain" description="GATA-type" evidence="13">
    <location>
        <begin position="173"/>
        <end position="226"/>
    </location>
</feature>